<dbReference type="InterPro" id="IPR019356">
    <property type="entry name" value="Menorin_dom"/>
</dbReference>
<dbReference type="GeneID" id="105889986"/>
<dbReference type="CTD" id="167555"/>
<evidence type="ECO:0000256" key="1">
    <source>
        <dbReference type="ARBA" id="ARBA00044953"/>
    </source>
</evidence>
<comment type="similarity">
    <text evidence="1">Belongs to the menorin family.</text>
</comment>
<dbReference type="OrthoDB" id="413402at2759"/>
<dbReference type="GO" id="GO:0005615">
    <property type="term" value="C:extracellular space"/>
    <property type="evidence" value="ECO:0007669"/>
    <property type="project" value="TreeGrafter"/>
</dbReference>
<dbReference type="AlphaFoldDB" id="A0A6P3VHC4"/>
<dbReference type="KEGG" id="char:105889986"/>
<proteinExistence type="inferred from homology"/>
<accession>A0A6P3VHC4</accession>
<evidence type="ECO:0000313" key="4">
    <source>
        <dbReference type="Proteomes" id="UP000515152"/>
    </source>
</evidence>
<gene>
    <name evidence="5" type="primary">fam151b</name>
</gene>
<dbReference type="PANTHER" id="PTHR21184:SF3">
    <property type="entry name" value="PROTEIN FAM151B"/>
    <property type="match status" value="1"/>
</dbReference>
<keyword evidence="2" id="KW-1133">Transmembrane helix</keyword>
<evidence type="ECO:0000313" key="5">
    <source>
        <dbReference type="RefSeq" id="XP_012671379.1"/>
    </source>
</evidence>
<keyword evidence="4" id="KW-1185">Reference proteome</keyword>
<evidence type="ECO:0000256" key="2">
    <source>
        <dbReference type="SAM" id="Phobius"/>
    </source>
</evidence>
<organism evidence="4 5">
    <name type="scientific">Clupea harengus</name>
    <name type="common">Atlantic herring</name>
    <dbReference type="NCBI Taxonomy" id="7950"/>
    <lineage>
        <taxon>Eukaryota</taxon>
        <taxon>Metazoa</taxon>
        <taxon>Chordata</taxon>
        <taxon>Craniata</taxon>
        <taxon>Vertebrata</taxon>
        <taxon>Euteleostomi</taxon>
        <taxon>Actinopterygii</taxon>
        <taxon>Neopterygii</taxon>
        <taxon>Teleostei</taxon>
        <taxon>Clupei</taxon>
        <taxon>Clupeiformes</taxon>
        <taxon>Clupeoidei</taxon>
        <taxon>Clupeidae</taxon>
        <taxon>Clupea</taxon>
    </lineage>
</organism>
<name>A0A6P3VHC4_CLUHA</name>
<evidence type="ECO:0000259" key="3">
    <source>
        <dbReference type="Pfam" id="PF10223"/>
    </source>
</evidence>
<feature type="transmembrane region" description="Helical" evidence="2">
    <location>
        <begin position="12"/>
        <end position="30"/>
    </location>
</feature>
<reference evidence="5" key="1">
    <citation type="submission" date="2025-08" db="UniProtKB">
        <authorList>
            <consortium name="RefSeq"/>
        </authorList>
    </citation>
    <scope>IDENTIFICATION</scope>
</reference>
<keyword evidence="2" id="KW-0812">Transmembrane</keyword>
<dbReference type="PANTHER" id="PTHR21184">
    <property type="entry name" value="MENORIN (DENDRITIC BRANCHING PROTEIN)"/>
    <property type="match status" value="1"/>
</dbReference>
<keyword evidence="2" id="KW-0472">Membrane</keyword>
<dbReference type="Proteomes" id="UP000515152">
    <property type="component" value="Chromosome 7"/>
</dbReference>
<protein>
    <submittedName>
        <fullName evidence="5">Protein FAM151B</fullName>
    </submittedName>
</protein>
<dbReference type="Pfam" id="PF10223">
    <property type="entry name" value="Menorin_N"/>
    <property type="match status" value="1"/>
</dbReference>
<sequence length="304" mass="34302">MALKRNGLRPRRLLIFPFILFAGVTIWITFHLKPEDLMLPTGAMSDQTLDYFLKKGQIVEKDAAVIQWYHAANSRSKINEALKSSAHMIEADILLRGCDPIEPIMAHPPQNDSDITLREWLKEVMPSGKGIKLDFKSLQAVAPSMVLLEQVRHELQAPVWINADILAGPGGKATPLEPQAFLDAVHVAARNAVFSLGWTTGWSPNTDNPGYSWEMVQQMETVCKPLVEPVTFPVRASLMSQSFAQLRWLLQQSDRYSLTVWTSLSDTFIVEDLLPYRQNISKSRIYYDLSDSQMAQFKVLPGFS</sequence>
<feature type="domain" description="Menorin-like" evidence="3">
    <location>
        <begin position="62"/>
        <end position="293"/>
    </location>
</feature>
<dbReference type="RefSeq" id="XP_012671379.1">
    <property type="nucleotide sequence ID" value="XM_012815925.3"/>
</dbReference>